<proteinExistence type="predicted"/>
<dbReference type="AlphaFoldDB" id="A0LVB1"/>
<accession>A0LVB1</accession>
<dbReference type="HOGENOM" id="CLU_129852_0_0_11"/>
<dbReference type="Proteomes" id="UP000008221">
    <property type="component" value="Chromosome"/>
</dbReference>
<evidence type="ECO:0000313" key="2">
    <source>
        <dbReference type="Proteomes" id="UP000008221"/>
    </source>
</evidence>
<organism evidence="1 2">
    <name type="scientific">Acidothermus cellulolyticus (strain ATCC 43068 / DSM 8971 / 11B)</name>
    <dbReference type="NCBI Taxonomy" id="351607"/>
    <lineage>
        <taxon>Bacteria</taxon>
        <taxon>Bacillati</taxon>
        <taxon>Actinomycetota</taxon>
        <taxon>Actinomycetes</taxon>
        <taxon>Acidothermales</taxon>
        <taxon>Acidothermaceae</taxon>
        <taxon>Acidothermus</taxon>
    </lineage>
</organism>
<dbReference type="InParanoid" id="A0LVB1"/>
<protein>
    <recommendedName>
        <fullName evidence="3">TLP18.3, Psb32 and MOLO-1 founding protein of phosphatase</fullName>
    </recommendedName>
</protein>
<dbReference type="RefSeq" id="WP_011720434.1">
    <property type="nucleotide sequence ID" value="NC_008578.1"/>
</dbReference>
<dbReference type="eggNOG" id="COG1512">
    <property type="taxonomic scope" value="Bacteria"/>
</dbReference>
<keyword evidence="2" id="KW-1185">Reference proteome</keyword>
<sequence length="150" mass="15412">MPGGESGGIVALSARGGVASPPRSGPLTPREADVIRQALAAAREETGLWFSAFIGPLGGDVRREARRLHAALGERAEHAVLVVIEPEARAVEIVTGRAARRRLDDQAAALAAVSMATMLGGGDLVGALVQGLRMLAEAAARPPVPGQAQR</sequence>
<dbReference type="Gene3D" id="3.10.310.50">
    <property type="match status" value="1"/>
</dbReference>
<evidence type="ECO:0008006" key="3">
    <source>
        <dbReference type="Google" id="ProtNLM"/>
    </source>
</evidence>
<gene>
    <name evidence="1" type="ordered locus">Acel_1599</name>
</gene>
<dbReference type="Pfam" id="PF17174">
    <property type="entry name" value="DUF5130"/>
    <property type="match status" value="1"/>
</dbReference>
<dbReference type="STRING" id="351607.Acel_1599"/>
<name>A0LVB1_ACIC1</name>
<dbReference type="EMBL" id="CP000481">
    <property type="protein sequence ID" value="ABK53371.1"/>
    <property type="molecule type" value="Genomic_DNA"/>
</dbReference>
<dbReference type="KEGG" id="ace:Acel_1599"/>
<dbReference type="InterPro" id="IPR033437">
    <property type="entry name" value="DUF5130"/>
</dbReference>
<reference evidence="1 2" key="1">
    <citation type="journal article" date="2009" name="Genome Res.">
        <title>Complete genome of the cellulolytic thermophile Acidothermus cellulolyticus 11B provides insights into its ecophysiological and evolutionary adaptations.</title>
        <authorList>
            <person name="Barabote R.D."/>
            <person name="Xie G."/>
            <person name="Leu D.H."/>
            <person name="Normand P."/>
            <person name="Necsulea A."/>
            <person name="Daubin V."/>
            <person name="Medigue C."/>
            <person name="Adney W.S."/>
            <person name="Xu X.C."/>
            <person name="Lapidus A."/>
            <person name="Parales R.E."/>
            <person name="Detter C."/>
            <person name="Pujic P."/>
            <person name="Bruce D."/>
            <person name="Lavire C."/>
            <person name="Challacombe J.F."/>
            <person name="Brettin T.S."/>
            <person name="Berry A.M."/>
        </authorList>
    </citation>
    <scope>NUCLEOTIDE SEQUENCE [LARGE SCALE GENOMIC DNA]</scope>
    <source>
        <strain evidence="2">ATCC 43068 / DSM 8971 / 11B</strain>
    </source>
</reference>
<evidence type="ECO:0000313" key="1">
    <source>
        <dbReference type="EMBL" id="ABK53371.1"/>
    </source>
</evidence>